<keyword evidence="5" id="KW-1185">Reference proteome</keyword>
<proteinExistence type="inferred from homology"/>
<comment type="caution">
    <text evidence="4">The sequence shown here is derived from an EMBL/GenBank/DDBJ whole genome shotgun (WGS) entry which is preliminary data.</text>
</comment>
<keyword evidence="2" id="KW-0853">WD repeat</keyword>
<dbReference type="PROSITE" id="PS00678">
    <property type="entry name" value="WD_REPEATS_1"/>
    <property type="match status" value="2"/>
</dbReference>
<dbReference type="EMBL" id="CAJQZP010000141">
    <property type="protein sequence ID" value="CAG4940098.1"/>
    <property type="molecule type" value="Genomic_DNA"/>
</dbReference>
<dbReference type="FunFam" id="2.130.10.10:FF:001072">
    <property type="entry name" value="Transcription factor unc-37"/>
    <property type="match status" value="1"/>
</dbReference>
<dbReference type="GO" id="GO:0005667">
    <property type="term" value="C:transcription regulator complex"/>
    <property type="evidence" value="ECO:0007669"/>
    <property type="project" value="TreeGrafter"/>
</dbReference>
<dbReference type="InterPro" id="IPR009146">
    <property type="entry name" value="Groucho_enhance"/>
</dbReference>
<evidence type="ECO:0000256" key="1">
    <source>
        <dbReference type="ARBA" id="ARBA00005969"/>
    </source>
</evidence>
<dbReference type="GO" id="GO:0005634">
    <property type="term" value="C:nucleus"/>
    <property type="evidence" value="ECO:0007669"/>
    <property type="project" value="InterPro"/>
</dbReference>
<dbReference type="OrthoDB" id="2624652at2759"/>
<dbReference type="PROSITE" id="PS50082">
    <property type="entry name" value="WD_REPEATS_2"/>
    <property type="match status" value="2"/>
</dbReference>
<evidence type="ECO:0000313" key="5">
    <source>
        <dbReference type="Proteomes" id="UP000691718"/>
    </source>
</evidence>
<dbReference type="AlphaFoldDB" id="A0A8S3W435"/>
<evidence type="ECO:0000313" key="4">
    <source>
        <dbReference type="EMBL" id="CAG4940098.1"/>
    </source>
</evidence>
<dbReference type="PANTHER" id="PTHR10814:SF21">
    <property type="entry name" value="PROTEIN GROUCHO"/>
    <property type="match status" value="1"/>
</dbReference>
<gene>
    <name evidence="4" type="ORF">PAPOLLO_LOCUS1931</name>
</gene>
<evidence type="ECO:0000256" key="2">
    <source>
        <dbReference type="PROSITE-ProRule" id="PRU00221"/>
    </source>
</evidence>
<dbReference type="InterPro" id="IPR001680">
    <property type="entry name" value="WD40_rpt"/>
</dbReference>
<dbReference type="InterPro" id="IPR019775">
    <property type="entry name" value="WD40_repeat_CS"/>
</dbReference>
<name>A0A8S3W435_PARAO</name>
<dbReference type="Pfam" id="PF00400">
    <property type="entry name" value="WD40"/>
    <property type="match status" value="5"/>
</dbReference>
<protein>
    <submittedName>
        <fullName evidence="4">(apollo) hypothetical protein</fullName>
    </submittedName>
</protein>
<dbReference type="PANTHER" id="PTHR10814">
    <property type="entry name" value="TRANSDUCIN-LIKE ENHANCER PROTEIN"/>
    <property type="match status" value="1"/>
</dbReference>
<dbReference type="Proteomes" id="UP000691718">
    <property type="component" value="Unassembled WGS sequence"/>
</dbReference>
<dbReference type="GO" id="GO:0090090">
    <property type="term" value="P:negative regulation of canonical Wnt signaling pathway"/>
    <property type="evidence" value="ECO:0007669"/>
    <property type="project" value="TreeGrafter"/>
</dbReference>
<feature type="region of interest" description="Disordered" evidence="3">
    <location>
        <begin position="60"/>
        <end position="83"/>
    </location>
</feature>
<organism evidence="4 5">
    <name type="scientific">Parnassius apollo</name>
    <name type="common">Apollo butterfly</name>
    <name type="synonym">Papilio apollo</name>
    <dbReference type="NCBI Taxonomy" id="110799"/>
    <lineage>
        <taxon>Eukaryota</taxon>
        <taxon>Metazoa</taxon>
        <taxon>Ecdysozoa</taxon>
        <taxon>Arthropoda</taxon>
        <taxon>Hexapoda</taxon>
        <taxon>Insecta</taxon>
        <taxon>Pterygota</taxon>
        <taxon>Neoptera</taxon>
        <taxon>Endopterygota</taxon>
        <taxon>Lepidoptera</taxon>
        <taxon>Glossata</taxon>
        <taxon>Ditrysia</taxon>
        <taxon>Papilionoidea</taxon>
        <taxon>Papilionidae</taxon>
        <taxon>Parnassiinae</taxon>
        <taxon>Parnassini</taxon>
        <taxon>Parnassius</taxon>
        <taxon>Parnassius</taxon>
    </lineage>
</organism>
<comment type="similarity">
    <text evidence="1">Belongs to the WD repeat Groucho/TLE family.</text>
</comment>
<reference evidence="4" key="1">
    <citation type="submission" date="2021-04" db="EMBL/GenBank/DDBJ databases">
        <authorList>
            <person name="Tunstrom K."/>
        </authorList>
    </citation>
    <scope>NUCLEOTIDE SEQUENCE</scope>
</reference>
<dbReference type="PROSITE" id="PS50294">
    <property type="entry name" value="WD_REPEATS_REGION"/>
    <property type="match status" value="1"/>
</dbReference>
<feature type="repeat" description="WD" evidence="2">
    <location>
        <begin position="230"/>
        <end position="271"/>
    </location>
</feature>
<sequence length="388" mass="42255">MWDISEPAAPAALDPLAQLDCLVSAAARTLYSVQHARWCAPWRCRTRPRAAPTLAARAASSCGTSVSPPHPPRSTRSHSSTAWSVQQHAHYIVYNTRGGVRRGAVARARAARRAYTGGKGCVKLWDISEPAAPAALDPLAQLDCLQRDNYIRSVKLLPDGRTLIVGGEASNLSIWDLASPTPRMRAELTSSAPACYALAISPDSKVCFSCCSDGNIAVWDLHNQTLVRQFQGHTDGASCIDISPDGTRLWTGGLDNTVRSWDLREGRQLHQHDFSSQIFSLGYCPTGSWLAVGMENSQVEVLHCGKPDRYQLLLHESCVLALRFAASGLWFISTGKDNLLNAWRTPYGASIFQSKESSSVLSCDISSDDKYIVTGSGDKKATVYEVIY</sequence>
<evidence type="ECO:0000256" key="3">
    <source>
        <dbReference type="SAM" id="MobiDB-lite"/>
    </source>
</evidence>
<feature type="repeat" description="WD" evidence="2">
    <location>
        <begin position="188"/>
        <end position="229"/>
    </location>
</feature>
<accession>A0A8S3W435</accession>
<dbReference type="SMART" id="SM00320">
    <property type="entry name" value="WD40"/>
    <property type="match status" value="6"/>
</dbReference>
<dbReference type="GO" id="GO:0003714">
    <property type="term" value="F:transcription corepressor activity"/>
    <property type="evidence" value="ECO:0007669"/>
    <property type="project" value="TreeGrafter"/>
</dbReference>